<dbReference type="PANTHER" id="PTHR13693:SF77">
    <property type="entry name" value="8-AMINO-7-OXONONANOATE SYNTHASE"/>
    <property type="match status" value="1"/>
</dbReference>
<dbReference type="InParanoid" id="A0A2J6SXC4"/>
<dbReference type="PANTHER" id="PTHR13693">
    <property type="entry name" value="CLASS II AMINOTRANSFERASE/8-AMINO-7-OXONONANOATE SYNTHASE"/>
    <property type="match status" value="1"/>
</dbReference>
<dbReference type="PROSITE" id="PS00599">
    <property type="entry name" value="AA_TRANSFER_CLASS_2"/>
    <property type="match status" value="1"/>
</dbReference>
<dbReference type="STRING" id="1095630.A0A2J6SXC4"/>
<dbReference type="EMBL" id="KZ613855">
    <property type="protein sequence ID" value="PMD55422.1"/>
    <property type="molecule type" value="Genomic_DNA"/>
</dbReference>
<dbReference type="OrthoDB" id="2382073at2759"/>
<dbReference type="Proteomes" id="UP000235371">
    <property type="component" value="Unassembled WGS sequence"/>
</dbReference>
<dbReference type="InterPro" id="IPR004839">
    <property type="entry name" value="Aminotransferase_I/II_large"/>
</dbReference>
<evidence type="ECO:0000256" key="5">
    <source>
        <dbReference type="RuleBase" id="RU003693"/>
    </source>
</evidence>
<dbReference type="AlphaFoldDB" id="A0A2J6SXC4"/>
<comment type="cofactor">
    <cofactor evidence="1 5">
        <name>pyridoxal 5'-phosphate</name>
        <dbReference type="ChEBI" id="CHEBI:597326"/>
    </cofactor>
</comment>
<dbReference type="InterPro" id="IPR015424">
    <property type="entry name" value="PyrdxlP-dep_Trfase"/>
</dbReference>
<dbReference type="InterPro" id="IPR015422">
    <property type="entry name" value="PyrdxlP-dep_Trfase_small"/>
</dbReference>
<keyword evidence="4 5" id="KW-0663">Pyridoxal phosphate</keyword>
<dbReference type="InterPro" id="IPR001917">
    <property type="entry name" value="Aminotrans_II_pyridoxalP_BS"/>
</dbReference>
<keyword evidence="8" id="KW-1185">Reference proteome</keyword>
<evidence type="ECO:0000256" key="3">
    <source>
        <dbReference type="ARBA" id="ARBA00022679"/>
    </source>
</evidence>
<dbReference type="RefSeq" id="XP_024732326.1">
    <property type="nucleotide sequence ID" value="XM_024877198.1"/>
</dbReference>
<dbReference type="Pfam" id="PF00155">
    <property type="entry name" value="Aminotran_1_2"/>
    <property type="match status" value="1"/>
</dbReference>
<evidence type="ECO:0000313" key="7">
    <source>
        <dbReference type="EMBL" id="PMD55422.1"/>
    </source>
</evidence>
<protein>
    <submittedName>
        <fullName evidence="7">PLP-dependent transferase</fullName>
    </submittedName>
</protein>
<proteinExistence type="inferred from homology"/>
<dbReference type="InterPro" id="IPR015421">
    <property type="entry name" value="PyrdxlP-dep_Trfase_major"/>
</dbReference>
<organism evidence="7 8">
    <name type="scientific">Hyaloscypha bicolor E</name>
    <dbReference type="NCBI Taxonomy" id="1095630"/>
    <lineage>
        <taxon>Eukaryota</taxon>
        <taxon>Fungi</taxon>
        <taxon>Dikarya</taxon>
        <taxon>Ascomycota</taxon>
        <taxon>Pezizomycotina</taxon>
        <taxon>Leotiomycetes</taxon>
        <taxon>Helotiales</taxon>
        <taxon>Hyaloscyphaceae</taxon>
        <taxon>Hyaloscypha</taxon>
        <taxon>Hyaloscypha bicolor</taxon>
    </lineage>
</organism>
<keyword evidence="3 7" id="KW-0808">Transferase</keyword>
<dbReference type="GO" id="GO:0016740">
    <property type="term" value="F:transferase activity"/>
    <property type="evidence" value="ECO:0007669"/>
    <property type="project" value="UniProtKB-KW"/>
</dbReference>
<dbReference type="Gene3D" id="3.40.640.10">
    <property type="entry name" value="Type I PLP-dependent aspartate aminotransferase-like (Major domain)"/>
    <property type="match status" value="1"/>
</dbReference>
<sequence>MSQSTSVFEQDLAATLHKRKEKGRYRPMYPPSELANTIDFGSNDALSLSSSGALRCEFLRELERNPGFQVGSKGSRLVDGNNQYVVDLEAYLADFHKAETALFFNSGYDANVAVFTTLPQPGDVIVHDEFIHASVIDGMRHTRAASTQAFKHNSIKSFKEVLHNVKASFPEVREGRRSLFVALESLYSMDGDFPPVHQILSVGKELFPLGNVVFYVDEAHSNGIMGPKGSGYICHHGLEDEFAIRVHTFGKSLSSSGAIVLASSIVKDTLANYARNFIYSTGPSFPSLACVKAGYNLLESLEGEQRRQRLQKATSYFLQCFFKHPIWNQIKGSANIGIANPGRLVSSDFQSPIVPVTTKAGKAYPLRAWLLREGFSSWGIAYPVVPKGEDRVRVVIHADNSHPQMERFVDVIMQWALEQERSKRPDFKAQL</sequence>
<dbReference type="GO" id="GO:0009102">
    <property type="term" value="P:biotin biosynthetic process"/>
    <property type="evidence" value="ECO:0007669"/>
    <property type="project" value="TreeGrafter"/>
</dbReference>
<evidence type="ECO:0000259" key="6">
    <source>
        <dbReference type="Pfam" id="PF00155"/>
    </source>
</evidence>
<dbReference type="Gene3D" id="3.90.1150.10">
    <property type="entry name" value="Aspartate Aminotransferase, domain 1"/>
    <property type="match status" value="1"/>
</dbReference>
<name>A0A2J6SXC4_9HELO</name>
<dbReference type="SUPFAM" id="SSF53383">
    <property type="entry name" value="PLP-dependent transferases"/>
    <property type="match status" value="1"/>
</dbReference>
<evidence type="ECO:0000256" key="1">
    <source>
        <dbReference type="ARBA" id="ARBA00001933"/>
    </source>
</evidence>
<dbReference type="InterPro" id="IPR050087">
    <property type="entry name" value="AON_synthase_class-II"/>
</dbReference>
<gene>
    <name evidence="7" type="ORF">K444DRAFT_568416</name>
</gene>
<feature type="domain" description="Aminotransferase class I/classII large" evidence="6">
    <location>
        <begin position="37"/>
        <end position="411"/>
    </location>
</feature>
<evidence type="ECO:0000256" key="2">
    <source>
        <dbReference type="ARBA" id="ARBA00010008"/>
    </source>
</evidence>
<evidence type="ECO:0000313" key="8">
    <source>
        <dbReference type="Proteomes" id="UP000235371"/>
    </source>
</evidence>
<reference evidence="7 8" key="1">
    <citation type="submission" date="2016-04" db="EMBL/GenBank/DDBJ databases">
        <title>A degradative enzymes factory behind the ericoid mycorrhizal symbiosis.</title>
        <authorList>
            <consortium name="DOE Joint Genome Institute"/>
            <person name="Martino E."/>
            <person name="Morin E."/>
            <person name="Grelet G."/>
            <person name="Kuo A."/>
            <person name="Kohler A."/>
            <person name="Daghino S."/>
            <person name="Barry K."/>
            <person name="Choi C."/>
            <person name="Cichocki N."/>
            <person name="Clum A."/>
            <person name="Copeland A."/>
            <person name="Hainaut M."/>
            <person name="Haridas S."/>
            <person name="Labutti K."/>
            <person name="Lindquist E."/>
            <person name="Lipzen A."/>
            <person name="Khouja H.-R."/>
            <person name="Murat C."/>
            <person name="Ohm R."/>
            <person name="Olson A."/>
            <person name="Spatafora J."/>
            <person name="Veneault-Fourrey C."/>
            <person name="Henrissat B."/>
            <person name="Grigoriev I."/>
            <person name="Martin F."/>
            <person name="Perotto S."/>
        </authorList>
    </citation>
    <scope>NUCLEOTIDE SEQUENCE [LARGE SCALE GENOMIC DNA]</scope>
    <source>
        <strain evidence="7 8">E</strain>
    </source>
</reference>
<dbReference type="GeneID" id="36585275"/>
<comment type="similarity">
    <text evidence="2">Belongs to the class-II pyridoxal-phosphate-dependent aminotransferase family. BioF subfamily.</text>
</comment>
<dbReference type="GO" id="GO:0030170">
    <property type="term" value="F:pyridoxal phosphate binding"/>
    <property type="evidence" value="ECO:0007669"/>
    <property type="project" value="InterPro"/>
</dbReference>
<accession>A0A2J6SXC4</accession>
<evidence type="ECO:0000256" key="4">
    <source>
        <dbReference type="ARBA" id="ARBA00022898"/>
    </source>
</evidence>